<evidence type="ECO:0000256" key="3">
    <source>
        <dbReference type="ARBA" id="ARBA00022692"/>
    </source>
</evidence>
<keyword evidence="3 7" id="KW-0812">Transmembrane</keyword>
<dbReference type="STRING" id="1196324.A374_00560"/>
<feature type="transmembrane region" description="Helical" evidence="7">
    <location>
        <begin position="70"/>
        <end position="87"/>
    </location>
</feature>
<dbReference type="InterPro" id="IPR050925">
    <property type="entry name" value="Rhomboid_protease_S54"/>
</dbReference>
<keyword evidence="10" id="KW-1185">Reference proteome</keyword>
<keyword evidence="5 7" id="KW-1133">Transmembrane helix</keyword>
<dbReference type="PANTHER" id="PTHR43731">
    <property type="entry name" value="RHOMBOID PROTEASE"/>
    <property type="match status" value="1"/>
</dbReference>
<evidence type="ECO:0000256" key="2">
    <source>
        <dbReference type="ARBA" id="ARBA00009045"/>
    </source>
</evidence>
<feature type="transmembrane region" description="Helical" evidence="7">
    <location>
        <begin position="12"/>
        <end position="32"/>
    </location>
</feature>
<dbReference type="AlphaFoldDB" id="I8UKK9"/>
<dbReference type="SUPFAM" id="SSF144091">
    <property type="entry name" value="Rhomboid-like"/>
    <property type="match status" value="1"/>
</dbReference>
<keyword evidence="6 7" id="KW-0472">Membrane</keyword>
<comment type="subcellular location">
    <subcellularLocation>
        <location evidence="1">Membrane</location>
        <topology evidence="1">Multi-pass membrane protein</topology>
    </subcellularLocation>
</comment>
<dbReference type="PATRIC" id="fig|1196324.3.peg.115"/>
<evidence type="ECO:0000256" key="6">
    <source>
        <dbReference type="ARBA" id="ARBA00023136"/>
    </source>
</evidence>
<feature type="domain" description="Peptidase S54 rhomboid" evidence="8">
    <location>
        <begin position="55"/>
        <end position="191"/>
    </location>
</feature>
<feature type="transmembrane region" description="Helical" evidence="7">
    <location>
        <begin position="175"/>
        <end position="195"/>
    </location>
</feature>
<evidence type="ECO:0000313" key="9">
    <source>
        <dbReference type="EMBL" id="EIT87420.1"/>
    </source>
</evidence>
<dbReference type="EMBL" id="AKKV01000005">
    <property type="protein sequence ID" value="EIT87420.1"/>
    <property type="molecule type" value="Genomic_DNA"/>
</dbReference>
<comment type="caution">
    <text evidence="9">The sequence shown here is derived from an EMBL/GenBank/DDBJ whole genome shotgun (WGS) entry which is preliminary data.</text>
</comment>
<evidence type="ECO:0000259" key="8">
    <source>
        <dbReference type="Pfam" id="PF01694"/>
    </source>
</evidence>
<dbReference type="PANTHER" id="PTHR43731:SF14">
    <property type="entry name" value="PRESENILIN-ASSOCIATED RHOMBOID-LIKE PROTEIN, MITOCHONDRIAL"/>
    <property type="match status" value="1"/>
</dbReference>
<name>I8UKK9_9BACL</name>
<keyword evidence="4" id="KW-0378">Hydrolase</keyword>
<protein>
    <recommendedName>
        <fullName evidence="8">Peptidase S54 rhomboid domain-containing protein</fullName>
    </recommendedName>
</protein>
<dbReference type="InterPro" id="IPR022764">
    <property type="entry name" value="Peptidase_S54_rhomboid_dom"/>
</dbReference>
<sequence length="198" mass="22394">MFAREESFKEFLKRYPLVSAILAIQLIVYVLMTFTPLEVELSTTFIGYNEAISQGEYWRLITPLITHIEFPHLLFNSFSLFIFGPLLERLLGKGLFIISYFGSGILSHLLLLYLLPENYAYLGASSAIFGLYGVYTYLLFFKKHILGTEGRQLLLPLIVIGLILSFVSLDGSEGIVYGHLFGFLGGVVLAPFTTFRLR</sequence>
<feature type="transmembrane region" description="Helical" evidence="7">
    <location>
        <begin position="153"/>
        <end position="169"/>
    </location>
</feature>
<dbReference type="RefSeq" id="WP_007200223.1">
    <property type="nucleotide sequence ID" value="NZ_AKKV01000005.1"/>
</dbReference>
<dbReference type="Pfam" id="PF01694">
    <property type="entry name" value="Rhomboid"/>
    <property type="match status" value="1"/>
</dbReference>
<dbReference type="OrthoDB" id="9813074at2"/>
<reference evidence="9 10" key="1">
    <citation type="journal article" date="2012" name="J. Bacteriol.">
        <title>Genome of Bacillus macauensis ZFHKF-1, a Long-Chain-Forming Bacterium.</title>
        <authorList>
            <person name="Cai L."/>
            <person name="Zhang T."/>
        </authorList>
    </citation>
    <scope>NUCLEOTIDE SEQUENCE [LARGE SCALE GENOMIC DNA]</scope>
    <source>
        <strain evidence="9 10">ZFHKF-1</strain>
    </source>
</reference>
<evidence type="ECO:0000256" key="5">
    <source>
        <dbReference type="ARBA" id="ARBA00022989"/>
    </source>
</evidence>
<dbReference type="GO" id="GO:0016020">
    <property type="term" value="C:membrane"/>
    <property type="evidence" value="ECO:0007669"/>
    <property type="project" value="UniProtKB-SubCell"/>
</dbReference>
<gene>
    <name evidence="9" type="ORF">A374_00560</name>
</gene>
<evidence type="ECO:0000256" key="7">
    <source>
        <dbReference type="SAM" id="Phobius"/>
    </source>
</evidence>
<dbReference type="InterPro" id="IPR035952">
    <property type="entry name" value="Rhomboid-like_sf"/>
</dbReference>
<dbReference type="Gene3D" id="1.20.1540.10">
    <property type="entry name" value="Rhomboid-like"/>
    <property type="match status" value="1"/>
</dbReference>
<feature type="transmembrane region" description="Helical" evidence="7">
    <location>
        <begin position="94"/>
        <end position="115"/>
    </location>
</feature>
<accession>I8UKK9</accession>
<evidence type="ECO:0000256" key="4">
    <source>
        <dbReference type="ARBA" id="ARBA00022801"/>
    </source>
</evidence>
<feature type="transmembrane region" description="Helical" evidence="7">
    <location>
        <begin position="121"/>
        <end position="141"/>
    </location>
</feature>
<dbReference type="Proteomes" id="UP000004080">
    <property type="component" value="Unassembled WGS sequence"/>
</dbReference>
<dbReference type="eggNOG" id="COG0705">
    <property type="taxonomic scope" value="Bacteria"/>
</dbReference>
<proteinExistence type="inferred from homology"/>
<evidence type="ECO:0000313" key="10">
    <source>
        <dbReference type="Proteomes" id="UP000004080"/>
    </source>
</evidence>
<comment type="similarity">
    <text evidence="2">Belongs to the peptidase S54 family.</text>
</comment>
<organism evidence="9 10">
    <name type="scientific">Fictibacillus macauensis ZFHKF-1</name>
    <dbReference type="NCBI Taxonomy" id="1196324"/>
    <lineage>
        <taxon>Bacteria</taxon>
        <taxon>Bacillati</taxon>
        <taxon>Bacillota</taxon>
        <taxon>Bacilli</taxon>
        <taxon>Bacillales</taxon>
        <taxon>Fictibacillaceae</taxon>
        <taxon>Fictibacillus</taxon>
    </lineage>
</organism>
<dbReference type="GO" id="GO:0004252">
    <property type="term" value="F:serine-type endopeptidase activity"/>
    <property type="evidence" value="ECO:0007669"/>
    <property type="project" value="InterPro"/>
</dbReference>
<evidence type="ECO:0000256" key="1">
    <source>
        <dbReference type="ARBA" id="ARBA00004141"/>
    </source>
</evidence>